<feature type="compositionally biased region" description="Low complexity" evidence="11">
    <location>
        <begin position="1175"/>
        <end position="1187"/>
    </location>
</feature>
<feature type="coiled-coil region" evidence="10">
    <location>
        <begin position="1000"/>
        <end position="1027"/>
    </location>
</feature>
<feature type="region of interest" description="Disordered" evidence="11">
    <location>
        <begin position="1065"/>
        <end position="1135"/>
    </location>
</feature>
<evidence type="ECO:0000256" key="5">
    <source>
        <dbReference type="ARBA" id="ARBA00022737"/>
    </source>
</evidence>
<evidence type="ECO:0000256" key="6">
    <source>
        <dbReference type="ARBA" id="ARBA00022837"/>
    </source>
</evidence>
<dbReference type="Gene3D" id="1.25.40.20">
    <property type="entry name" value="Ankyrin repeat-containing domain"/>
    <property type="match status" value="1"/>
</dbReference>
<feature type="transmembrane region" description="Helical" evidence="12">
    <location>
        <begin position="909"/>
        <end position="930"/>
    </location>
</feature>
<dbReference type="PROSITE" id="PS50088">
    <property type="entry name" value="ANK_REPEAT"/>
    <property type="match status" value="1"/>
</dbReference>
<sequence length="1374" mass="150972">MSQETDALPISISVPPPPPSIPQGSHTSSDPQLPANSLNSSTPVFSADAAHFSELRDLDGESVHPMPTVEAQPPDSSLAPTTSSPTNNVNHPSPSPNDEGRQTGTGPPSPPPPTTSHYAANNRIKMNVLQSAAKQSVDVVAGGRLGSTEKRSSQDKPKEKGGTHMSIFHIVNARMKSKAKAAKARQVLDSLPEWLTPELLNQTTRRVRQKTGGNPARIVRSFNQVLQIEQPLWKLLIEFTAMPDKGLSQKQRLFDLVEEQHERFLKRYPEAEVGYDELLDHGPGGDTPLHLCFLLGLPELGKELAIKYYKTSELLSCPYGDDLKPWRLTKVVPDDEDANDGGLYTGQTVLHMCVAQLDHESCKWLLARGANVAARATGAFFQPLRRRYALTSPSFYRKIKAWVQDVNLKEHPVLHYVDVPDSGCYYGELPLSFAASVGDCELCDTLRTYFILRKEERDDSLITLYEETSKCDDEDCAKMRKQLEQHAEGGGSKRSHPAFSKGVDAVDYFTNARDKFGNTALHMAVLHKRTETISWLMANGGSPSLEVVNEEGFTPLTLSARKGLLGTFQEVLSHMQSVSWTFGDLKMAKYSLAQIDTFRIQEYALHQRPGWMSMVEIVVAHEVEEFASNDVFNRLIMEKWERFGRRHHLMFGILPFVFRLILVSFYLYFSCFLTRSQEEYFRNNGEHVWEGTDRSVGPTFDEFKFSLEGKMLTERWVRNGLQIASLLFVVVPGFVNGWHHRRLKDQDADPNEDGELSTYEIMIFIYKNLYFILAWGVSGSLLGGIIASALGNRLLEMQLLGISSVLHWAMLFLHLATFKTIGVLVIIVFKMLIGDIFKFVIVYLTLVMAFSVAFFALVQMADVPSAMQGMDSSIRGSIIQMILVSLGNKPTGVDFWPLIKETPNSSLTLTVYLVYVVLSALLLLNLLIAMMKKTFVADMQDRHRAWIFPFAHTILMYEKQLSEDDRARFRSGKPVGSEGKGDITLQKIKQIEYYDVHFGSTDLTADIEDMERQKEDHELLLARLTASLQTSLETFTAAIARLKSNMTESAWGKANQLSQRVLAHKKNIESQRRVRRSGMSSSVVRRASMSSVDTPGTVGTPGTAFDGDSSSLYLSPMQRSLSPKHRSLSSKQMVSPLAKPMTMSSRVGGKAHADGVDGSSAVTPLTSALSSTLPTAGRGAAEATEGAKQSHGVGEGTRGARDGNTGMGGEDEEEALYSRDVTEGISAGAGITARTSSAEPPPPRPHDPPDDSGSNATAQVGEVPLSGTDPGQTDSSAKPSQGNQAATHPKAVAPSKGATRRASLTPLPPMGSGSPLLPEASRRGNVGRRRASIADGTMEPLPQNGTTEPMPHGGEGAATDKEDKTTTDKEDKTS</sequence>
<keyword evidence="2" id="KW-0813">Transport</keyword>
<feature type="compositionally biased region" description="Polar residues" evidence="11">
    <location>
        <begin position="74"/>
        <end position="92"/>
    </location>
</feature>
<keyword evidence="6" id="KW-0106">Calcium</keyword>
<dbReference type="SMART" id="SM00248">
    <property type="entry name" value="ANK"/>
    <property type="match status" value="4"/>
</dbReference>
<feature type="compositionally biased region" description="Basic and acidic residues" evidence="11">
    <location>
        <begin position="1358"/>
        <end position="1374"/>
    </location>
</feature>
<keyword evidence="3" id="KW-1003">Cell membrane</keyword>
<keyword evidence="12" id="KW-0472">Membrane</keyword>
<feature type="compositionally biased region" description="Polar residues" evidence="11">
    <location>
        <begin position="23"/>
        <end position="44"/>
    </location>
</feature>
<dbReference type="PANTHER" id="PTHR10582:SF2">
    <property type="entry name" value="INACTIVE"/>
    <property type="match status" value="1"/>
</dbReference>
<dbReference type="Pfam" id="PF00023">
    <property type="entry name" value="Ank"/>
    <property type="match status" value="1"/>
</dbReference>
<comment type="subcellular location">
    <subcellularLocation>
        <location evidence="1">Cell membrane</location>
        <topology evidence="1">Multi-pass membrane protein</topology>
    </subcellularLocation>
</comment>
<feature type="transmembrane region" description="Helical" evidence="12">
    <location>
        <begin position="811"/>
        <end position="833"/>
    </location>
</feature>
<dbReference type="InterPro" id="IPR036770">
    <property type="entry name" value="Ankyrin_rpt-contain_sf"/>
</dbReference>
<keyword evidence="5" id="KW-0677">Repeat</keyword>
<keyword evidence="10" id="KW-0175">Coiled coil</keyword>
<evidence type="ECO:0000256" key="3">
    <source>
        <dbReference type="ARBA" id="ARBA00022475"/>
    </source>
</evidence>
<dbReference type="GO" id="GO:0098703">
    <property type="term" value="P:calcium ion import across plasma membrane"/>
    <property type="evidence" value="ECO:0007669"/>
    <property type="project" value="TreeGrafter"/>
</dbReference>
<evidence type="ECO:0000256" key="11">
    <source>
        <dbReference type="SAM" id="MobiDB-lite"/>
    </source>
</evidence>
<reference evidence="13" key="1">
    <citation type="submission" date="2021-01" db="EMBL/GenBank/DDBJ databases">
        <authorList>
            <person name="Corre E."/>
            <person name="Pelletier E."/>
            <person name="Niang G."/>
            <person name="Scheremetjew M."/>
            <person name="Finn R."/>
            <person name="Kale V."/>
            <person name="Holt S."/>
            <person name="Cochrane G."/>
            <person name="Meng A."/>
            <person name="Brown T."/>
            <person name="Cohen L."/>
        </authorList>
    </citation>
    <scope>NUCLEOTIDE SEQUENCE</scope>
    <source>
        <strain evidence="13">CCMP644</strain>
    </source>
</reference>
<organism evidence="13">
    <name type="scientific">Hemiselmis andersenii</name>
    <name type="common">Cryptophyte alga</name>
    <dbReference type="NCBI Taxonomy" id="464988"/>
    <lineage>
        <taxon>Eukaryota</taxon>
        <taxon>Cryptophyceae</taxon>
        <taxon>Cryptomonadales</taxon>
        <taxon>Hemiselmidaceae</taxon>
        <taxon>Hemiselmis</taxon>
    </lineage>
</organism>
<keyword evidence="12" id="KW-1133">Transmembrane helix</keyword>
<feature type="compositionally biased region" description="Basic and acidic residues" evidence="11">
    <location>
        <begin position="147"/>
        <end position="162"/>
    </location>
</feature>
<feature type="compositionally biased region" description="Low complexity" evidence="11">
    <location>
        <begin position="1077"/>
        <end position="1103"/>
    </location>
</feature>
<keyword evidence="4" id="KW-0109">Calcium transport</keyword>
<evidence type="ECO:0000256" key="8">
    <source>
        <dbReference type="ARBA" id="ARBA00023303"/>
    </source>
</evidence>
<evidence type="ECO:0000256" key="10">
    <source>
        <dbReference type="SAM" id="Coils"/>
    </source>
</evidence>
<dbReference type="PROSITE" id="PS00018">
    <property type="entry name" value="EF_HAND_1"/>
    <property type="match status" value="1"/>
</dbReference>
<feature type="region of interest" description="Disordered" evidence="11">
    <location>
        <begin position="1"/>
        <end position="118"/>
    </location>
</feature>
<evidence type="ECO:0000256" key="4">
    <source>
        <dbReference type="ARBA" id="ARBA00022568"/>
    </source>
</evidence>
<feature type="region of interest" description="Disordered" evidence="11">
    <location>
        <begin position="139"/>
        <end position="162"/>
    </location>
</feature>
<feature type="transmembrane region" description="Helical" evidence="12">
    <location>
        <begin position="649"/>
        <end position="669"/>
    </location>
</feature>
<feature type="compositionally biased region" description="Polar residues" evidence="11">
    <location>
        <begin position="1108"/>
        <end position="1121"/>
    </location>
</feature>
<dbReference type="SUPFAM" id="SSF48403">
    <property type="entry name" value="Ankyrin repeat"/>
    <property type="match status" value="1"/>
</dbReference>
<evidence type="ECO:0008006" key="14">
    <source>
        <dbReference type="Google" id="ProtNLM"/>
    </source>
</evidence>
<feature type="compositionally biased region" description="Polar residues" evidence="11">
    <location>
        <begin position="1269"/>
        <end position="1286"/>
    </location>
</feature>
<protein>
    <recommendedName>
        <fullName evidence="14">Ion transport domain-containing protein</fullName>
    </recommendedName>
</protein>
<evidence type="ECO:0000256" key="2">
    <source>
        <dbReference type="ARBA" id="ARBA00022448"/>
    </source>
</evidence>
<name>A0A6U4ZBX8_HEMAN</name>
<keyword evidence="7" id="KW-0406">Ion transport</keyword>
<dbReference type="InterPro" id="IPR018247">
    <property type="entry name" value="EF_Hand_1_Ca_BS"/>
</dbReference>
<keyword evidence="12" id="KW-0812">Transmembrane</keyword>
<evidence type="ECO:0000256" key="7">
    <source>
        <dbReference type="ARBA" id="ARBA00023065"/>
    </source>
</evidence>
<keyword evidence="9" id="KW-0040">ANK repeat</keyword>
<gene>
    <name evidence="13" type="ORF">HAND00432_LOCUS21627</name>
</gene>
<dbReference type="InterPro" id="IPR024862">
    <property type="entry name" value="TRPV"/>
</dbReference>
<evidence type="ECO:0000313" key="13">
    <source>
        <dbReference type="EMBL" id="CAD8970628.1"/>
    </source>
</evidence>
<feature type="transmembrane region" description="Helical" evidence="12">
    <location>
        <begin position="840"/>
        <end position="861"/>
    </location>
</feature>
<feature type="compositionally biased region" description="Basic and acidic residues" evidence="11">
    <location>
        <begin position="51"/>
        <end position="62"/>
    </location>
</feature>
<dbReference type="PANTHER" id="PTHR10582">
    <property type="entry name" value="TRANSIENT RECEPTOR POTENTIAL ION CHANNEL PROTEIN"/>
    <property type="match status" value="1"/>
</dbReference>
<proteinExistence type="predicted"/>
<feature type="transmembrane region" description="Helical" evidence="12">
    <location>
        <begin position="769"/>
        <end position="791"/>
    </location>
</feature>
<evidence type="ECO:0000256" key="9">
    <source>
        <dbReference type="PROSITE-ProRule" id="PRU00023"/>
    </source>
</evidence>
<dbReference type="GO" id="GO:0005886">
    <property type="term" value="C:plasma membrane"/>
    <property type="evidence" value="ECO:0007669"/>
    <property type="project" value="UniProtKB-SubCell"/>
</dbReference>
<evidence type="ECO:0000256" key="12">
    <source>
        <dbReference type="SAM" id="Phobius"/>
    </source>
</evidence>
<accession>A0A6U4ZBX8</accession>
<dbReference type="GO" id="GO:0005262">
    <property type="term" value="F:calcium channel activity"/>
    <property type="evidence" value="ECO:0007669"/>
    <property type="project" value="TreeGrafter"/>
</dbReference>
<feature type="region of interest" description="Disordered" evidence="11">
    <location>
        <begin position="1170"/>
        <end position="1215"/>
    </location>
</feature>
<feature type="repeat" description="ANK" evidence="9">
    <location>
        <begin position="345"/>
        <end position="377"/>
    </location>
</feature>
<dbReference type="Pfam" id="PF12796">
    <property type="entry name" value="Ank_2"/>
    <property type="match status" value="1"/>
</dbReference>
<dbReference type="InterPro" id="IPR002110">
    <property type="entry name" value="Ankyrin_rpt"/>
</dbReference>
<keyword evidence="8" id="KW-0407">Ion channel</keyword>
<dbReference type="EMBL" id="HBFX01035840">
    <property type="protein sequence ID" value="CAD8970628.1"/>
    <property type="molecule type" value="Transcribed_RNA"/>
</dbReference>
<feature type="region of interest" description="Disordered" evidence="11">
    <location>
        <begin position="1232"/>
        <end position="1374"/>
    </location>
</feature>
<evidence type="ECO:0000256" key="1">
    <source>
        <dbReference type="ARBA" id="ARBA00004651"/>
    </source>
</evidence>